<evidence type="ECO:0000313" key="2">
    <source>
        <dbReference type="Proteomes" id="UP000818624"/>
    </source>
</evidence>
<accession>A0ABY8EPN4</accession>
<evidence type="ECO:0000313" key="1">
    <source>
        <dbReference type="EMBL" id="WFD47472.1"/>
    </source>
</evidence>
<sequence>MYARIKPRTSTPTCDAQRRRRGMQSYVVARVGPLALLRGLSRPRVEPVDKLLMQLSIRDKARQCVRRRTVLYREPSSARVRCIGGKTETRHIPSRNVQRRTLSTRGRFSCVLRCFTQQLNLLHEALLKLVRQQYVQPRQDAGIRCYSSVYFCVSMPRTPLKESLVDALVVAYPHATPQLLLCKLGVEDRVG</sequence>
<reference evidence="1 2" key="1">
    <citation type="journal article" date="2020" name="Elife">
        <title>Loss of centromere function drives karyotype evolution in closely related Malassezia species.</title>
        <authorList>
            <person name="Sankaranarayanan S.R."/>
            <person name="Ianiri G."/>
            <person name="Coelho M.A."/>
            <person name="Reza M.H."/>
            <person name="Thimmappa B.C."/>
            <person name="Ganguly P."/>
            <person name="Vadnala R.N."/>
            <person name="Sun S."/>
            <person name="Siddharthan R."/>
            <person name="Tellgren-Roth C."/>
            <person name="Dawson T.L."/>
            <person name="Heitman J."/>
            <person name="Sanyal K."/>
        </authorList>
    </citation>
    <scope>NUCLEOTIDE SEQUENCE [LARGE SCALE GENOMIC DNA]</scope>
    <source>
        <strain evidence="1">CBS14141</strain>
    </source>
</reference>
<dbReference type="Proteomes" id="UP000818624">
    <property type="component" value="Chromosome 2"/>
</dbReference>
<dbReference type="EMBL" id="CP046235">
    <property type="protein sequence ID" value="WFD47472.1"/>
    <property type="molecule type" value="Genomic_DNA"/>
</dbReference>
<name>A0ABY8EPN4_MALFU</name>
<organism evidence="1 2">
    <name type="scientific">Malassezia furfur</name>
    <name type="common">Pityriasis versicolor infection agent</name>
    <name type="synonym">Pityrosporum furfur</name>
    <dbReference type="NCBI Taxonomy" id="55194"/>
    <lineage>
        <taxon>Eukaryota</taxon>
        <taxon>Fungi</taxon>
        <taxon>Dikarya</taxon>
        <taxon>Basidiomycota</taxon>
        <taxon>Ustilaginomycotina</taxon>
        <taxon>Malasseziomycetes</taxon>
        <taxon>Malasseziales</taxon>
        <taxon>Malasseziaceae</taxon>
        <taxon>Malassezia</taxon>
    </lineage>
</organism>
<proteinExistence type="predicted"/>
<protein>
    <submittedName>
        <fullName evidence="1">Uncharacterized protein</fullName>
    </submittedName>
</protein>
<keyword evidence="2" id="KW-1185">Reference proteome</keyword>
<gene>
    <name evidence="1" type="ORF">GLX27_002124</name>
</gene>